<comment type="caution">
    <text evidence="1">The sequence shown here is derived from an EMBL/GenBank/DDBJ whole genome shotgun (WGS) entry which is preliminary data.</text>
</comment>
<organism evidence="1 3">
    <name type="scientific">Pichia kudriavzevii</name>
    <name type="common">Yeast</name>
    <name type="synonym">Issatchenkia orientalis</name>
    <dbReference type="NCBI Taxonomy" id="4909"/>
    <lineage>
        <taxon>Eukaryota</taxon>
        <taxon>Fungi</taxon>
        <taxon>Dikarya</taxon>
        <taxon>Ascomycota</taxon>
        <taxon>Saccharomycotina</taxon>
        <taxon>Pichiomycetes</taxon>
        <taxon>Pichiales</taxon>
        <taxon>Pichiaceae</taxon>
        <taxon>Pichia</taxon>
    </lineage>
</organism>
<feature type="non-terminal residue" evidence="1">
    <location>
        <position position="59"/>
    </location>
</feature>
<reference evidence="3" key="1">
    <citation type="journal article" date="2014" name="Microb. Cell Fact.">
        <title>Exploiting Issatchenkia orientalis SD108 for succinic acid production.</title>
        <authorList>
            <person name="Xiao H."/>
            <person name="Shao Z."/>
            <person name="Jiang Y."/>
            <person name="Dole S."/>
            <person name="Zhao H."/>
        </authorList>
    </citation>
    <scope>NUCLEOTIDE SEQUENCE [LARGE SCALE GENOMIC DNA]</scope>
    <source>
        <strain evidence="3">SD108</strain>
    </source>
</reference>
<protein>
    <submittedName>
        <fullName evidence="1">Uncharacterized protein</fullName>
    </submittedName>
</protein>
<dbReference type="EMBL" id="JQFK01002172">
    <property type="protein sequence ID" value="KGK32511.1"/>
    <property type="molecule type" value="Genomic_DNA"/>
</dbReference>
<reference evidence="1" key="2">
    <citation type="submission" date="2014-08" db="EMBL/GenBank/DDBJ databases">
        <title>Exploiting Issatchenkia orientalis SD108 for Succinic Acid Production.</title>
        <authorList>
            <person name="Xiao H."/>
            <person name="Shao Z."/>
            <person name="Jiang Y."/>
            <person name="Dole S."/>
            <person name="Zhao H."/>
        </authorList>
    </citation>
    <scope>NUCLEOTIDE SEQUENCE [LARGE SCALE GENOMIC DNA]</scope>
    <source>
        <strain evidence="1">SD108</strain>
    </source>
</reference>
<dbReference type="HOGENOM" id="CLU_2967261_0_0_1"/>
<evidence type="ECO:0000313" key="3">
    <source>
        <dbReference type="Proteomes" id="UP000029867"/>
    </source>
</evidence>
<dbReference type="EMBL" id="JQFK01002170">
    <property type="protein sequence ID" value="KGK32513.1"/>
    <property type="molecule type" value="Genomic_DNA"/>
</dbReference>
<sequence>NAKDSVKENADTAKLYAEGYRDRAVQAGYDAKEAIDEQGEYMKKKLYNAKDAVADTASD</sequence>
<dbReference type="Proteomes" id="UP000029867">
    <property type="component" value="Unassembled WGS sequence"/>
</dbReference>
<dbReference type="AlphaFoldDB" id="A0A099NKP7"/>
<dbReference type="VEuPathDB" id="FungiDB:C5L36_0B04360"/>
<name>A0A099NKP7_PICKU</name>
<accession>A0A099NKP7</accession>
<feature type="non-terminal residue" evidence="1">
    <location>
        <position position="1"/>
    </location>
</feature>
<evidence type="ECO:0000313" key="2">
    <source>
        <dbReference type="EMBL" id="KGK32513.1"/>
    </source>
</evidence>
<gene>
    <name evidence="2" type="ORF">JL09_g6880</name>
    <name evidence="1" type="ORF">JL09_g6882</name>
</gene>
<proteinExistence type="predicted"/>
<evidence type="ECO:0000313" key="1">
    <source>
        <dbReference type="EMBL" id="KGK32511.1"/>
    </source>
</evidence>